<accession>A0A9W9HB37</accession>
<dbReference type="EMBL" id="JAPQKL010000002">
    <property type="protein sequence ID" value="KAJ5143293.1"/>
    <property type="molecule type" value="Genomic_DNA"/>
</dbReference>
<gene>
    <name evidence="1" type="ORF">N7515_002080</name>
</gene>
<dbReference type="AlphaFoldDB" id="A0A9W9HB37"/>
<evidence type="ECO:0000313" key="2">
    <source>
        <dbReference type="Proteomes" id="UP001149079"/>
    </source>
</evidence>
<organism evidence="1 2">
    <name type="scientific">Penicillium bovifimosum</name>
    <dbReference type="NCBI Taxonomy" id="126998"/>
    <lineage>
        <taxon>Eukaryota</taxon>
        <taxon>Fungi</taxon>
        <taxon>Dikarya</taxon>
        <taxon>Ascomycota</taxon>
        <taxon>Pezizomycotina</taxon>
        <taxon>Eurotiomycetes</taxon>
        <taxon>Eurotiomycetidae</taxon>
        <taxon>Eurotiales</taxon>
        <taxon>Aspergillaceae</taxon>
        <taxon>Penicillium</taxon>
    </lineage>
</organism>
<reference evidence="1" key="2">
    <citation type="journal article" date="2023" name="IMA Fungus">
        <title>Comparative genomic study of the Penicillium genus elucidates a diverse pangenome and 15 lateral gene transfer events.</title>
        <authorList>
            <person name="Petersen C."/>
            <person name="Sorensen T."/>
            <person name="Nielsen M.R."/>
            <person name="Sondergaard T.E."/>
            <person name="Sorensen J.L."/>
            <person name="Fitzpatrick D.A."/>
            <person name="Frisvad J.C."/>
            <person name="Nielsen K.L."/>
        </authorList>
    </citation>
    <scope>NUCLEOTIDE SEQUENCE</scope>
    <source>
        <strain evidence="1">IBT 22155</strain>
    </source>
</reference>
<dbReference type="Proteomes" id="UP001149079">
    <property type="component" value="Unassembled WGS sequence"/>
</dbReference>
<protein>
    <submittedName>
        <fullName evidence="1">Uncharacterized protein</fullName>
    </submittedName>
</protein>
<dbReference type="GeneID" id="81401994"/>
<dbReference type="OrthoDB" id="4345076at2759"/>
<reference evidence="1" key="1">
    <citation type="submission" date="2022-11" db="EMBL/GenBank/DDBJ databases">
        <authorList>
            <person name="Petersen C."/>
        </authorList>
    </citation>
    <scope>NUCLEOTIDE SEQUENCE</scope>
    <source>
        <strain evidence="1">IBT 22155</strain>
    </source>
</reference>
<name>A0A9W9HB37_9EURO</name>
<comment type="caution">
    <text evidence="1">The sequence shown here is derived from an EMBL/GenBank/DDBJ whole genome shotgun (WGS) entry which is preliminary data.</text>
</comment>
<proteinExistence type="predicted"/>
<sequence>MTAVSRIPALVNHAPRIVKADPSSGVIVLSSPKLYWYPFLQSLEAEWFGLDKLLELKQTLRSYVELLYSHGVAYRIKHNFVFPARTTSGRWRVYLGGWMDAEYCPDPRHLESTEWRARETRELDEIERLFDLLVRRCEDIQDERKGLPGHRCETWTLKEQLKPQT</sequence>
<dbReference type="RefSeq" id="XP_056524937.1">
    <property type="nucleotide sequence ID" value="XM_056662824.1"/>
</dbReference>
<evidence type="ECO:0000313" key="1">
    <source>
        <dbReference type="EMBL" id="KAJ5143293.1"/>
    </source>
</evidence>
<keyword evidence="2" id="KW-1185">Reference proteome</keyword>